<keyword evidence="13" id="KW-0175">Coiled coil</keyword>
<comment type="function">
    <text evidence="12">CRISPR (clustered regularly interspaced short palindromic repeat) is an adaptive immune system that provides protection against mobile genetic elements (viruses, transposable elements and conjugative plasmids). CRISPR clusters contain spacers, sequences complementary to antecedent mobile elements, and target invading nucleic acids. CRISPR clusters are transcribed and processed into CRISPR RNA (crRNA). In type II CRISPR systems correct processing of pre-crRNA requires a trans-encoded small RNA (tracrRNA), endogenous ribonuclease 3 (rnc) and this protein. The tracrRNA serves as a guide for ribonuclease 3-aided processing of pre-crRNA. Subsequently Cas9/crRNA/tracrRNA endonucleolytically cleaves linear or circular dsDNA target complementary to the spacer; Cas9 is inactive in the absence of the 2 guide RNAs (gRNA). Cas9 recognizes the protospacer adjacent motif (PAM) in the CRISPR repeat sequences to help distinguish self versus nonself, as targets within the bacterial CRISPR locus do not have PAMs. PAM recognition is also required for catalytic activity.</text>
</comment>
<evidence type="ECO:0000256" key="6">
    <source>
        <dbReference type="ARBA" id="ARBA00022842"/>
    </source>
</evidence>
<dbReference type="Gene3D" id="1.10.30.50">
    <property type="match status" value="1"/>
</dbReference>
<comment type="cofactor">
    <cofactor evidence="1">
        <name>Mg(2+)</name>
        <dbReference type="ChEBI" id="CHEBI:18420"/>
    </cofactor>
</comment>
<evidence type="ECO:0000256" key="1">
    <source>
        <dbReference type="ARBA" id="ARBA00001946"/>
    </source>
</evidence>
<evidence type="ECO:0000313" key="17">
    <source>
        <dbReference type="Proteomes" id="UP001589755"/>
    </source>
</evidence>
<keyword evidence="10" id="KW-0464">Manganese</keyword>
<feature type="active site" description="For RuvC-like nuclease domain" evidence="12">
    <location>
        <position position="7"/>
    </location>
</feature>
<feature type="active site" description="Proton acceptor for HNH nuclease domain" evidence="12">
    <location>
        <position position="617"/>
    </location>
</feature>
<dbReference type="InterPro" id="IPR033114">
    <property type="entry name" value="HNH_CAS9"/>
</dbReference>
<feature type="region of interest" description="Disordered" evidence="14">
    <location>
        <begin position="39"/>
        <end position="69"/>
    </location>
</feature>
<dbReference type="NCBIfam" id="TIGR01865">
    <property type="entry name" value="cas_Csn1"/>
    <property type="match status" value="1"/>
</dbReference>
<keyword evidence="17" id="KW-1185">Reference proteome</keyword>
<evidence type="ECO:0000256" key="7">
    <source>
        <dbReference type="ARBA" id="ARBA00022884"/>
    </source>
</evidence>
<evidence type="ECO:0000256" key="4">
    <source>
        <dbReference type="ARBA" id="ARBA00022759"/>
    </source>
</evidence>
<protein>
    <recommendedName>
        <fullName evidence="12">CRISPR-associated endonuclease Cas9</fullName>
        <ecNumber evidence="12">3.1.-.-</ecNumber>
    </recommendedName>
</protein>
<gene>
    <name evidence="12 16" type="primary">cas9</name>
    <name evidence="16" type="synonym">csn1</name>
    <name evidence="16" type="ORF">ACFFJ2_20030</name>
</gene>
<evidence type="ECO:0000256" key="13">
    <source>
        <dbReference type="SAM" id="Coils"/>
    </source>
</evidence>
<dbReference type="Proteomes" id="UP001589755">
    <property type="component" value="Unassembled WGS sequence"/>
</dbReference>
<keyword evidence="8 12" id="KW-0051">Antiviral defense</keyword>
<reference evidence="16 17" key="1">
    <citation type="submission" date="2024-09" db="EMBL/GenBank/DDBJ databases">
        <authorList>
            <person name="Sun Q."/>
            <person name="Mori K."/>
        </authorList>
    </citation>
    <scope>NUCLEOTIDE SEQUENCE [LARGE SCALE GENOMIC DNA]</scope>
    <source>
        <strain evidence="16 17">CCM 8543</strain>
    </source>
</reference>
<proteinExistence type="inferred from homology"/>
<organism evidence="16 17">
    <name type="scientific">Chelativorans intermedius</name>
    <dbReference type="NCBI Taxonomy" id="515947"/>
    <lineage>
        <taxon>Bacteria</taxon>
        <taxon>Pseudomonadati</taxon>
        <taxon>Pseudomonadota</taxon>
        <taxon>Alphaproteobacteria</taxon>
        <taxon>Hyphomicrobiales</taxon>
        <taxon>Phyllobacteriaceae</taxon>
        <taxon>Chelativorans</taxon>
    </lineage>
</organism>
<comment type="subunit">
    <text evidence="11 12">Monomer. Binds crRNA and tracrRNA.</text>
</comment>
<evidence type="ECO:0000256" key="5">
    <source>
        <dbReference type="ARBA" id="ARBA00022801"/>
    </source>
</evidence>
<feature type="compositionally biased region" description="Basic residues" evidence="14">
    <location>
        <begin position="55"/>
        <end position="69"/>
    </location>
</feature>
<evidence type="ECO:0000259" key="15">
    <source>
        <dbReference type="PROSITE" id="PS51749"/>
    </source>
</evidence>
<evidence type="ECO:0000256" key="14">
    <source>
        <dbReference type="SAM" id="MobiDB-lite"/>
    </source>
</evidence>
<keyword evidence="6" id="KW-0460">Magnesium</keyword>
<evidence type="ECO:0000256" key="3">
    <source>
        <dbReference type="ARBA" id="ARBA00022723"/>
    </source>
</evidence>
<dbReference type="RefSeq" id="WP_261522844.1">
    <property type="nucleotide sequence ID" value="NZ_JAODNW010000048.1"/>
</dbReference>
<name>A0ABV6DDJ9_9HYPH</name>
<feature type="domain" description="HNH Cas9-type" evidence="15">
    <location>
        <begin position="537"/>
        <end position="696"/>
    </location>
</feature>
<keyword evidence="4 12" id="KW-0255">Endonuclease</keyword>
<dbReference type="InterPro" id="IPR041383">
    <property type="entry name" value="RuvC_III"/>
</dbReference>
<evidence type="ECO:0000256" key="10">
    <source>
        <dbReference type="ARBA" id="ARBA00023211"/>
    </source>
</evidence>
<keyword evidence="5 12" id="KW-0378">Hydrolase</keyword>
<evidence type="ECO:0000256" key="12">
    <source>
        <dbReference type="HAMAP-Rule" id="MF_01480"/>
    </source>
</evidence>
<dbReference type="Gene3D" id="3.30.420.10">
    <property type="entry name" value="Ribonuclease H-like superfamily/Ribonuclease H"/>
    <property type="match status" value="3"/>
</dbReference>
<evidence type="ECO:0000256" key="11">
    <source>
        <dbReference type="ARBA" id="ARBA00046380"/>
    </source>
</evidence>
<comment type="caution">
    <text evidence="12">Lacks conserved residue(s) required for the propagation of feature annotation.</text>
</comment>
<evidence type="ECO:0000256" key="8">
    <source>
        <dbReference type="ARBA" id="ARBA00023118"/>
    </source>
</evidence>
<sequence>MYRFAFDLGSGSLGWAVFELSEGDSTPVALTDLGVRVFPTGRDPKSKESNALGRRQPRQQRRQIDRRKKRRVELEDRLVAAGLMPAADNLDDRREFFGIDPYEARGRAARGKADLRDLGRAIWHISKHRGFKSNRKADRTNEDDKGKIATASATLRELLAEQGAPTYGAWLADRHARGEAVRVRPHGEGAKAAYDFYPTRAMLEDEFDHIWRVQAKHHPSLTGAARDAIRDSVFFQRPLKPVKPGRCTFFPDDYRLPKWHPLAQEFLILQQLNMLRIIDEGGERGLDLTARDLIARHLMSGEKLTWSSSKKGLRGILRLSSEVKINLEEGGLKELAHNTLAARLVGTDKKPGPLANAWEGLGPRRQLLLVKILAVTVSPDRTVERLEKWIGLSRETAERVEKITLPDGHLMLGERAVRAILKVLREEVVVYSDAVRQASERGLFGDGVVIHHSDLRPEGDPGLPDLPRYNELPALRHMIGTGTGDPDDPPDIRFGRISNPTVHIALGQFRRVMNALIARYGKPAEVVIETTRDMAKSARELNEIEKDIRNNTKRNDEWRAELEKHGIVAPGARIGDRFLRMRLWEELGTSNADRICPYSGNPISLHQLHSDAVEIDHILPFEDTFDDSPANKTVCFRAANRIKGKRAPGDAWSGADLDAIIARVKAAPGMKRKLWRFLPGALEKWQQDKSFEDRQLKATGYLARVVHAYADQLFPKDGKRHVRVIPGRMTAMMRRRWGLYLPDHNTKTRDDHRHHALDAAVVGAIDESMVFRLQNYARQIGAEELDRVLPNPPEPFEGFRDQVRDRVAKLIVSHRPNRPITKREAMTRKEAGEKHIPSIINGPLHEDKAYGLVRDVPENQAARMIGNVVVRKPVTDLTAKEIGQVRDEKIRNDLLAATQAQKSDKKALAEALKVWSERTGHRRLRIIKPASTARPIHAADGRPYKWMVPGEIAYLDILQDEDGRWVHHATDIWAAQSAVQTDWKEAHPGARFIMRLFKGDTIQLFDLDQDGDPVAGSNRIKRIVRLSPSNSVLYLVGVNDAGDYQKRHADTDDPFRWDFANIGKLKQRRARRVRIDELGRVRVVPHGVI</sequence>
<dbReference type="Pfam" id="PF13395">
    <property type="entry name" value="HNH_4"/>
    <property type="match status" value="1"/>
</dbReference>
<dbReference type="EMBL" id="JBHLXD010000072">
    <property type="protein sequence ID" value="MFC0210679.1"/>
    <property type="molecule type" value="Genomic_DNA"/>
</dbReference>
<keyword evidence="7 12" id="KW-0694">RNA-binding</keyword>
<keyword evidence="2 12" id="KW-0540">Nuclease</keyword>
<dbReference type="InterPro" id="IPR028629">
    <property type="entry name" value="Cas9"/>
</dbReference>
<comment type="similarity">
    <text evidence="12">Belongs to the CRISPR-associated Cas9 family.</text>
</comment>
<keyword evidence="9 12" id="KW-0238">DNA-binding</keyword>
<dbReference type="HAMAP" id="MF_01480">
    <property type="entry name" value="Cas9"/>
    <property type="match status" value="1"/>
</dbReference>
<dbReference type="GO" id="GO:0004519">
    <property type="term" value="F:endonuclease activity"/>
    <property type="evidence" value="ECO:0007669"/>
    <property type="project" value="UniProtKB-KW"/>
</dbReference>
<dbReference type="EC" id="3.1.-.-" evidence="12"/>
<evidence type="ECO:0000313" key="16">
    <source>
        <dbReference type="EMBL" id="MFC0210679.1"/>
    </source>
</evidence>
<dbReference type="InterPro" id="IPR003615">
    <property type="entry name" value="HNH_nuc"/>
</dbReference>
<feature type="coiled-coil region" evidence="13">
    <location>
        <begin position="527"/>
        <end position="561"/>
    </location>
</feature>
<dbReference type="InterPro" id="IPR036397">
    <property type="entry name" value="RNaseH_sf"/>
</dbReference>
<accession>A0ABV6DDJ9</accession>
<evidence type="ECO:0000256" key="2">
    <source>
        <dbReference type="ARBA" id="ARBA00022722"/>
    </source>
</evidence>
<dbReference type="Pfam" id="PF18541">
    <property type="entry name" value="RuvC_III"/>
    <property type="match status" value="1"/>
</dbReference>
<dbReference type="PROSITE" id="PS51749">
    <property type="entry name" value="HNH_CAS9"/>
    <property type="match status" value="1"/>
</dbReference>
<keyword evidence="3" id="KW-0479">Metal-binding</keyword>
<evidence type="ECO:0000256" key="9">
    <source>
        <dbReference type="ARBA" id="ARBA00023125"/>
    </source>
</evidence>
<comment type="domain">
    <text evidence="12">Has 2 endonuclease domains. The discontinuous RuvC-like domain cleaves the target DNA noncomplementary to crRNA while the HNH nuclease domain cleaves the target DNA complementary to crRNA.</text>
</comment>
<comment type="caution">
    <text evidence="16">The sequence shown here is derived from an EMBL/GenBank/DDBJ whole genome shotgun (WGS) entry which is preliminary data.</text>
</comment>